<dbReference type="Pfam" id="PF00536">
    <property type="entry name" value="SAM_1"/>
    <property type="match status" value="2"/>
</dbReference>
<dbReference type="GO" id="GO:0005925">
    <property type="term" value="C:focal adhesion"/>
    <property type="evidence" value="ECO:0007669"/>
    <property type="project" value="TreeGrafter"/>
</dbReference>
<dbReference type="PANTHER" id="PTHR24155">
    <property type="entry name" value="OSTEOCLAST-STIMULATING FACTOR 1"/>
    <property type="match status" value="1"/>
</dbReference>
<dbReference type="SUPFAM" id="SSF47769">
    <property type="entry name" value="SAM/Pointed domain"/>
    <property type="match status" value="2"/>
</dbReference>
<accession>A0A0B1TCJ2</accession>
<evidence type="ECO:0000259" key="2">
    <source>
        <dbReference type="PROSITE" id="PS50105"/>
    </source>
</evidence>
<evidence type="ECO:0000313" key="3">
    <source>
        <dbReference type="EMBL" id="KHJ95263.1"/>
    </source>
</evidence>
<feature type="compositionally biased region" description="Pro residues" evidence="1">
    <location>
        <begin position="289"/>
        <end position="302"/>
    </location>
</feature>
<feature type="region of interest" description="Disordered" evidence="1">
    <location>
        <begin position="376"/>
        <end position="405"/>
    </location>
</feature>
<dbReference type="Gene3D" id="1.10.150.50">
    <property type="entry name" value="Transcription Factor, Ets-1"/>
    <property type="match status" value="2"/>
</dbReference>
<dbReference type="CDD" id="cd09498">
    <property type="entry name" value="SAM_caskin1_2_repeat2"/>
    <property type="match status" value="1"/>
</dbReference>
<dbReference type="Proteomes" id="UP000053660">
    <property type="component" value="Unassembled WGS sequence"/>
</dbReference>
<dbReference type="FunFam" id="1.10.150.50:FF:000071">
    <property type="entry name" value="Caskin, isoform D"/>
    <property type="match status" value="1"/>
</dbReference>
<dbReference type="GO" id="GO:0007409">
    <property type="term" value="P:axonogenesis"/>
    <property type="evidence" value="ECO:0007669"/>
    <property type="project" value="TreeGrafter"/>
</dbReference>
<feature type="compositionally biased region" description="Polar residues" evidence="1">
    <location>
        <begin position="1"/>
        <end position="11"/>
    </location>
</feature>
<feature type="region of interest" description="Disordered" evidence="1">
    <location>
        <begin position="1"/>
        <end position="85"/>
    </location>
</feature>
<feature type="compositionally biased region" description="Low complexity" evidence="1">
    <location>
        <begin position="20"/>
        <end position="73"/>
    </location>
</feature>
<dbReference type="AlphaFoldDB" id="A0A0B1TCJ2"/>
<dbReference type="OrthoDB" id="5314041at2759"/>
<dbReference type="GO" id="GO:0007185">
    <property type="term" value="P:cell surface receptor protein tyrosine phosphatase signaling pathway"/>
    <property type="evidence" value="ECO:0007669"/>
    <property type="project" value="TreeGrafter"/>
</dbReference>
<keyword evidence="4" id="KW-1185">Reference proteome</keyword>
<name>A0A0B1TCJ2_OESDE</name>
<dbReference type="PROSITE" id="PS50105">
    <property type="entry name" value="SAM_DOMAIN"/>
    <property type="match status" value="2"/>
</dbReference>
<evidence type="ECO:0000256" key="1">
    <source>
        <dbReference type="SAM" id="MobiDB-lite"/>
    </source>
</evidence>
<feature type="domain" description="SAM" evidence="2">
    <location>
        <begin position="115"/>
        <end position="178"/>
    </location>
</feature>
<reference evidence="3 4" key="1">
    <citation type="submission" date="2014-03" db="EMBL/GenBank/DDBJ databases">
        <title>Draft genome of the hookworm Oesophagostomum dentatum.</title>
        <authorList>
            <person name="Mitreva M."/>
        </authorList>
    </citation>
    <scope>NUCLEOTIDE SEQUENCE [LARGE SCALE GENOMIC DNA]</scope>
    <source>
        <strain evidence="3 4">OD-Hann</strain>
    </source>
</reference>
<evidence type="ECO:0000313" key="4">
    <source>
        <dbReference type="Proteomes" id="UP000053660"/>
    </source>
</evidence>
<dbReference type="InterPro" id="IPR001660">
    <property type="entry name" value="SAM"/>
</dbReference>
<feature type="region of interest" description="Disordered" evidence="1">
    <location>
        <begin position="526"/>
        <end position="555"/>
    </location>
</feature>
<organism evidence="3 4">
    <name type="scientific">Oesophagostomum dentatum</name>
    <name type="common">Nodular worm</name>
    <dbReference type="NCBI Taxonomy" id="61180"/>
    <lineage>
        <taxon>Eukaryota</taxon>
        <taxon>Metazoa</taxon>
        <taxon>Ecdysozoa</taxon>
        <taxon>Nematoda</taxon>
        <taxon>Chromadorea</taxon>
        <taxon>Rhabditida</taxon>
        <taxon>Rhabditina</taxon>
        <taxon>Rhabditomorpha</taxon>
        <taxon>Strongyloidea</taxon>
        <taxon>Strongylidae</taxon>
        <taxon>Oesophagostomum</taxon>
    </lineage>
</organism>
<feature type="region of interest" description="Disordered" evidence="1">
    <location>
        <begin position="276"/>
        <end position="354"/>
    </location>
</feature>
<dbReference type="GO" id="GO:0019903">
    <property type="term" value="F:protein phosphatase binding"/>
    <property type="evidence" value="ECO:0007669"/>
    <property type="project" value="TreeGrafter"/>
</dbReference>
<dbReference type="InterPro" id="IPR013761">
    <property type="entry name" value="SAM/pointed_sf"/>
</dbReference>
<dbReference type="SMART" id="SM00454">
    <property type="entry name" value="SAM"/>
    <property type="match status" value="2"/>
</dbReference>
<dbReference type="GO" id="GO:0030424">
    <property type="term" value="C:axon"/>
    <property type="evidence" value="ECO:0007669"/>
    <property type="project" value="TreeGrafter"/>
</dbReference>
<dbReference type="InterPro" id="IPR035498">
    <property type="entry name" value="Caskin1/2_SAM_2"/>
</dbReference>
<feature type="domain" description="SAM" evidence="2">
    <location>
        <begin position="190"/>
        <end position="249"/>
    </location>
</feature>
<protein>
    <recommendedName>
        <fullName evidence="2">SAM domain-containing protein</fullName>
    </recommendedName>
</protein>
<feature type="region of interest" description="Disordered" evidence="1">
    <location>
        <begin position="438"/>
        <end position="504"/>
    </location>
</feature>
<feature type="compositionally biased region" description="Polar residues" evidence="1">
    <location>
        <begin position="600"/>
        <end position="613"/>
    </location>
</feature>
<gene>
    <name evidence="3" type="ORF">OESDEN_04795</name>
</gene>
<dbReference type="PANTHER" id="PTHR24155:SF11">
    <property type="entry name" value="CASKIN, ISOFORM B"/>
    <property type="match status" value="1"/>
</dbReference>
<dbReference type="GO" id="GO:0035591">
    <property type="term" value="F:signaling adaptor activity"/>
    <property type="evidence" value="ECO:0007669"/>
    <property type="project" value="TreeGrafter"/>
</dbReference>
<proteinExistence type="predicted"/>
<feature type="region of interest" description="Disordered" evidence="1">
    <location>
        <begin position="589"/>
        <end position="639"/>
    </location>
</feature>
<dbReference type="EMBL" id="KN550022">
    <property type="protein sequence ID" value="KHJ95263.1"/>
    <property type="molecule type" value="Genomic_DNA"/>
</dbReference>
<sequence>MASLAFPSTSVLPDPSHRISTGSNSSQGSSGFESMKSHGTASASSSSSSFHTSSLLTPSHTDSPPSRISVHSSGSGGSGSSSLASSSVDALDESFYSSSSETPVNVTQMVAKGVPEAEILAIWLDKIGMTEYLALFLTQGYDLSSIARITPEDLLTLGITNPVHRKRLIAEIHSWQITDSWPSVPPQGGLSEWLTMLALPEYISIFDSQGYDSVQEVMKLSWEDFEDIGVKRLGHLKRLGLAIKKLKDYRRSMNNPLDTVANANKVHPVQVPSPMLSARSVAPSQEQAIPPPRRNDPPPPAPSSAYRGKANLNGNIDYISYTRGSKNPPAPPSRSTEEVPSTYAELSRPSKGTYDPIFDRIEPIRLNLVSTGKILSDASRERDTPSSLGAPNADCPPPPAPLHCEGSIRRLQHAFQSSAGSSGGSSSSLEQLPFANENCGTIKRNDPPPPAPSSAYRGKANLNGNIDYISYTRGSKNPPAPPSRSTEEVPSTYAELSRPSKGTYDPIFDRIEPIRLNLVSTGKILSDASRERDTPSSLGAPNADCPPPPAPLHCEGSIRRLQHAFQSSAGSSGGSSSSLEQLPFANENCGTIKSRDNTARKSSSSISQPQTPRKTLPVTVSDCSTSKCEKPTQPVGPNGNVLSDIGFMLQNLTDELDAMLDPAKPSVKMPPLFPVSK</sequence>